<dbReference type="InterPro" id="IPR007053">
    <property type="entry name" value="LRAT_dom"/>
</dbReference>
<evidence type="ECO:0000313" key="11">
    <source>
        <dbReference type="Proteomes" id="UP000541610"/>
    </source>
</evidence>
<dbReference type="Gene3D" id="3.40.50.1820">
    <property type="entry name" value="alpha/beta hydrolase"/>
    <property type="match status" value="1"/>
</dbReference>
<dbReference type="NCBIfam" id="TIGR00231">
    <property type="entry name" value="small_GTP"/>
    <property type="match status" value="1"/>
</dbReference>
<dbReference type="InterPro" id="IPR027417">
    <property type="entry name" value="P-loop_NTPase"/>
</dbReference>
<keyword evidence="5" id="KW-0648">Protein biosynthesis</keyword>
<dbReference type="GO" id="GO:0005737">
    <property type="term" value="C:cytoplasm"/>
    <property type="evidence" value="ECO:0007669"/>
    <property type="project" value="TreeGrafter"/>
</dbReference>
<evidence type="ECO:0000256" key="4">
    <source>
        <dbReference type="ARBA" id="ARBA00022741"/>
    </source>
</evidence>
<comment type="caution">
    <text evidence="10">The sequence shown here is derived from an EMBL/GenBank/DDBJ whole genome shotgun (WGS) entry which is preliminary data.</text>
</comment>
<dbReference type="InterPro" id="IPR015760">
    <property type="entry name" value="TIF_IF2"/>
</dbReference>
<dbReference type="Gene3D" id="1.10.287.410">
    <property type="match status" value="1"/>
</dbReference>
<gene>
    <name evidence="10" type="ORF">FOZ60_010771</name>
</gene>
<dbReference type="InterPro" id="IPR001563">
    <property type="entry name" value="Peptidase_S10"/>
</dbReference>
<keyword evidence="4" id="KW-0547">Nucleotide-binding</keyword>
<dbReference type="SUPFAM" id="SSF52540">
    <property type="entry name" value="P-loop containing nucleoside triphosphate hydrolases"/>
    <property type="match status" value="1"/>
</dbReference>
<sequence length="2338" mass="259231">MESGPHIVSSPNVRSSIAGAQPVPRCTRCNCVKHLHGPQCPRDGVLDRNSCYPPPPTVEMPRGGRTPPPYGHEVKVDRWWSPSNGSDPRDRYMEVLPPQPRPPTEPTGEGHRGRPYSYQTSSPRWAQPESSYPEVRPQHSRQQYGVPPSRTLAVEPNQYRSPQRKLSPLSVRHSSADRSEECRVLRQQIFALAQSLAGVCASWYNAASPPAGEGHPRRGRGPDELAQNGSHPSADAVGRLLLDYLHPCRPTDQVIEELFRNVYYTVGTRRARGCTVPPPPDSAPYFRERRVLAPPGSTLSGGGGAVFAPHSGNTIVRHGDWWRATVTSFEEADTDAQAGSDVACEAVRAVLQRLMGISIRRIDVFPSGRQSDVTCQLCVSVYDSEDPSAKTATDALKELSRLLISNRDGEVGSTELQELVDLSTWKFEGIAAEVHKLLQQLDQSTALSIEKLLKNILGPRGFAVIRINREELLDGAWMRDCRLFVIPGGADLPWVEDLNGKGCRMIRAFVESGGSFLGVCAGSYFGSNACVFDEGGPLEVVGPRELAFHTGPAVGPHLATYEYNSNSGARAAELTDSGSGDAALPHGPIYAYFNGGACFPESQFPVGCRSEVLYRYASSGEPAILRCPVGRGKAILSGVHFEVMPEDLAELHDTDLSEHEVCELMFRTEKNLKILGSSSMPLQMPLTAAARVTSASEEGDTHVILVPPYLGASELRLMLPIDYSAALSLCGARQYLKKYYWNDHEGREFETTSKRKVIVPFDNIVRSLYKFGMEPRMIDMEPEWDSENLPIKSGLATKSVPVVVVVGHINHGKTTFLDTLRGTNVVEAEPGHITQSVRAFTMDLPEASHGTTAEQASFDTERMTFIDTPGHAAFETSRGRAVEVADCALVIVSVENGADIQTEEVLLQADAFRVPVVFALNKIDLPYANVELVRNELAYQCAKLYEAGMVSSDFSDAARKAVPISALHGTNITEVVESLQHSIGEIVTENQQDLPLHHIPAPSVTPGMVAQFYRSTKKRNDYLTDVDLPVTGALVIIDITNNVSQGRIILCLVKHGVVMKGSFFVAGSAFGQVERMWDADKGTKAEITKATPGMAVQIVGLKKQRRGKDGTCSATDIVMVMAKERAWRLSAYRQNIENLSEIQTAGPPIEVPWSSDGISKTQADMPRPVDEPVGERAVSRDWLNKDRTVSEYGEVGYNDNRVFKDGAAAESPREEYEALARLGEHNPLVGFEAEDYEGSVPNYKQMRDFELAEQDTKERLKAEKIRLAKLASGTPHSIVVEPEQKPEEEPAKPQRGGRKSSRKAQARQEAMDSTAEEKPSAAAAHSKDSIYYVERRNWQEDAVTDTRRIIERWGERDVNNWKEKEEQKAHYKEEQQAMEAIRAEIFGRRKNREHREKLDLTEYEDLPEAKLVLPVILKTQSVNVFDGIMDEIEMIEKEFNMRIPIVHGGVGPVLKKDVEHAVVERDYGYCPIYTVQVGVHPTARQHAEDSNVPVKNFDVFTDLLEDIRSRCKLVIERKRKIDQTTVLAICIAGPLTMLIWTNGGDEKMLSGKTDCSVHSARMLSLHSMAVENGVDFTQHLSYDIGGSCGRVLLREPELCDDSVRQYSGYFTVDPRLNKKYFFWFFEGRNQSRKPPTTLWLSGGPGMSSMLALLMENGPCSLLKNATTTFNPYSWTEASNMLWVDQPPGTGFSTGAYDRDEDEVSEDMYVFLQAFFRRFPKFNDRFFITGESFAGQYVPSLASTIIRKNDEIRAEGIFLGRMLIDFRGMAIGNGVTVPAIQLQFFPQMAYNSSTAPSVVSKETYDEMTRAMGKLKMYLEECTQTSKAARRSWSTLPDICVKAWLTYASTMIMPIVDAGYNKYDLRKRGDYNFSSLNNYLNDPLIMRELGALRPWRPDSLGVTSNGSAWNELTLAIPTGSASAALVVLHLRPTEFARSCASDVELVLNRGLQVLIYAGDQDYLCNWLGNQAWTNALPWAHRAEFNGEQPKPWGKRDDDGALVMPVGHVKQYENFAFLRVYNAGHMVPMDKPSEALYMFAQFIFTPWNCGGRQPVPERELRPSRRVLYEVREMASREIINGQNRRSVVHFSGHQATESAIKLTSLGTFAGEQGTSSIKKFKYGCTKEQIQSERAGTCSLKVPDPIWMVALRALSMVNNSDVEYNLLEKNCELFCCWCELGARSGIMNFASTEKRAIGQSDPERFRELSSLTTSVVQSLGFRDAHVAAASAAVNTAAQSAFQHSDSVTAFASAFLHTPSTKKDGNLGLYKAIGAKVFASVPVDLPKSVDEAVNSDDISRSISVVDAIVIDISENPPTTAEHRVHHEPDDSGRVEERIAICSV</sequence>
<comment type="similarity">
    <text evidence="1">Belongs to the TRAFAC class translation factor GTPase superfamily. Classic translation factor GTPase family. IF-2 subfamily.</text>
</comment>
<feature type="compositionally biased region" description="Basic and acidic residues" evidence="8">
    <location>
        <begin position="1282"/>
        <end position="1292"/>
    </location>
</feature>
<dbReference type="InterPro" id="IPR019197">
    <property type="entry name" value="Biotin-prot_ligase_N"/>
</dbReference>
<dbReference type="Gene3D" id="3.40.50.10050">
    <property type="entry name" value="Translation initiation factor IF- 2, domain 3"/>
    <property type="match status" value="1"/>
</dbReference>
<protein>
    <recommendedName>
        <fullName evidence="9">Tr-type G domain-containing protein</fullName>
    </recommendedName>
</protein>
<dbReference type="Pfam" id="PF00450">
    <property type="entry name" value="Peptidase_S10"/>
    <property type="match status" value="1"/>
</dbReference>
<feature type="region of interest" description="Disordered" evidence="8">
    <location>
        <begin position="1273"/>
        <end position="1326"/>
    </location>
</feature>
<evidence type="ECO:0000256" key="1">
    <source>
        <dbReference type="ARBA" id="ARBA00007733"/>
    </source>
</evidence>
<dbReference type="GO" id="GO:0006508">
    <property type="term" value="P:proteolysis"/>
    <property type="evidence" value="ECO:0007669"/>
    <property type="project" value="InterPro"/>
</dbReference>
<dbReference type="SUPFAM" id="SSF52156">
    <property type="entry name" value="Initiation factor IF2/eIF5b, domain 3"/>
    <property type="match status" value="1"/>
</dbReference>
<dbReference type="PROSITE" id="PS00560">
    <property type="entry name" value="CARBOXYPEPT_SER_HIS"/>
    <property type="match status" value="1"/>
</dbReference>
<dbReference type="EMBL" id="JABANP010000443">
    <property type="protein sequence ID" value="KAF4682294.1"/>
    <property type="molecule type" value="Genomic_DNA"/>
</dbReference>
<dbReference type="InterPro" id="IPR005225">
    <property type="entry name" value="Small_GTP-bd"/>
</dbReference>
<evidence type="ECO:0000256" key="7">
    <source>
        <dbReference type="ARBA" id="ARBA00023134"/>
    </source>
</evidence>
<dbReference type="PRINTS" id="PR00724">
    <property type="entry name" value="CRBOXYPTASEC"/>
</dbReference>
<feature type="compositionally biased region" description="Basic and acidic residues" evidence="8">
    <location>
        <begin position="1315"/>
        <end position="1326"/>
    </location>
</feature>
<dbReference type="GO" id="GO:0004185">
    <property type="term" value="F:serine-type carboxypeptidase activity"/>
    <property type="evidence" value="ECO:0007669"/>
    <property type="project" value="InterPro"/>
</dbReference>
<dbReference type="PANTHER" id="PTHR43381">
    <property type="entry name" value="TRANSLATION INITIATION FACTOR IF-2-RELATED"/>
    <property type="match status" value="1"/>
</dbReference>
<evidence type="ECO:0000256" key="6">
    <source>
        <dbReference type="ARBA" id="ARBA00022962"/>
    </source>
</evidence>
<dbReference type="InterPro" id="IPR036925">
    <property type="entry name" value="TIF_IF2_dom3_sf"/>
</dbReference>
<dbReference type="Pfam" id="PF04970">
    <property type="entry name" value="LRAT"/>
    <property type="match status" value="1"/>
</dbReference>
<feature type="compositionally biased region" description="Basic and acidic residues" evidence="8">
    <location>
        <begin position="214"/>
        <end position="223"/>
    </location>
</feature>
<feature type="domain" description="Tr-type G" evidence="9">
    <location>
        <begin position="798"/>
        <end position="996"/>
    </location>
</feature>
<comment type="similarity">
    <text evidence="2">Belongs to the peptidase S10 family.</text>
</comment>
<evidence type="ECO:0000256" key="3">
    <source>
        <dbReference type="ARBA" id="ARBA00022540"/>
    </source>
</evidence>
<dbReference type="InterPro" id="IPR000795">
    <property type="entry name" value="T_Tr_GTP-bd_dom"/>
</dbReference>
<dbReference type="Gene3D" id="2.40.30.10">
    <property type="entry name" value="Translation factors"/>
    <property type="match status" value="1"/>
</dbReference>
<organism evidence="10 11">
    <name type="scientific">Perkinsus olseni</name>
    <name type="common">Perkinsus atlanticus</name>
    <dbReference type="NCBI Taxonomy" id="32597"/>
    <lineage>
        <taxon>Eukaryota</taxon>
        <taxon>Sar</taxon>
        <taxon>Alveolata</taxon>
        <taxon>Perkinsozoa</taxon>
        <taxon>Perkinsea</taxon>
        <taxon>Perkinsida</taxon>
        <taxon>Perkinsidae</taxon>
        <taxon>Perkinsus</taxon>
    </lineage>
</organism>
<dbReference type="OrthoDB" id="10250105at2759"/>
<accession>A0A7J6NEV1</accession>
<feature type="region of interest" description="Disordered" evidence="8">
    <location>
        <begin position="51"/>
        <end position="172"/>
    </location>
</feature>
<evidence type="ECO:0000313" key="10">
    <source>
        <dbReference type="EMBL" id="KAF4682294.1"/>
    </source>
</evidence>
<keyword evidence="7" id="KW-0342">GTP-binding</keyword>
<feature type="compositionally biased region" description="Polar residues" evidence="8">
    <location>
        <begin position="117"/>
        <end position="130"/>
    </location>
</feature>
<dbReference type="InterPro" id="IPR029062">
    <property type="entry name" value="Class_I_gatase-like"/>
</dbReference>
<dbReference type="Gene3D" id="3.40.50.300">
    <property type="entry name" value="P-loop containing nucleotide triphosphate hydrolases"/>
    <property type="match status" value="1"/>
</dbReference>
<dbReference type="PROSITE" id="PS51722">
    <property type="entry name" value="G_TR_2"/>
    <property type="match status" value="1"/>
</dbReference>
<dbReference type="Pfam" id="PF00009">
    <property type="entry name" value="GTP_EFTU"/>
    <property type="match status" value="1"/>
</dbReference>
<dbReference type="CDD" id="cd03144">
    <property type="entry name" value="GATase1_ScBLP_like"/>
    <property type="match status" value="1"/>
</dbReference>
<feature type="region of interest" description="Disordered" evidence="8">
    <location>
        <begin position="208"/>
        <end position="232"/>
    </location>
</feature>
<dbReference type="PANTHER" id="PTHR43381:SF20">
    <property type="entry name" value="TRANSLATION INITIATION FACTOR IF-2, MITOCHONDRIAL"/>
    <property type="match status" value="1"/>
</dbReference>
<evidence type="ECO:0000256" key="2">
    <source>
        <dbReference type="ARBA" id="ARBA00009431"/>
    </source>
</evidence>
<dbReference type="Gene3D" id="3.90.1720.10">
    <property type="entry name" value="endopeptidase domain like (from Nostoc punctiforme)"/>
    <property type="match status" value="1"/>
</dbReference>
<dbReference type="InterPro" id="IPR029058">
    <property type="entry name" value="AB_hydrolase_fold"/>
</dbReference>
<dbReference type="SUPFAM" id="SSF53474">
    <property type="entry name" value="alpha/beta-Hydrolases"/>
    <property type="match status" value="1"/>
</dbReference>
<evidence type="ECO:0000256" key="8">
    <source>
        <dbReference type="SAM" id="MobiDB-lite"/>
    </source>
</evidence>
<feature type="compositionally biased region" description="Basic residues" evidence="8">
    <location>
        <begin position="1295"/>
        <end position="1305"/>
    </location>
</feature>
<proteinExistence type="inferred from homology"/>
<evidence type="ECO:0000256" key="5">
    <source>
        <dbReference type="ARBA" id="ARBA00022917"/>
    </source>
</evidence>
<dbReference type="SUPFAM" id="SSF52317">
    <property type="entry name" value="Class I glutamine amidotransferase-like"/>
    <property type="match status" value="1"/>
</dbReference>
<dbReference type="Pfam" id="PF11987">
    <property type="entry name" value="IF-2"/>
    <property type="match status" value="1"/>
</dbReference>
<dbReference type="Pfam" id="PF22042">
    <property type="entry name" value="EF-G_D2"/>
    <property type="match status" value="1"/>
</dbReference>
<name>A0A7J6NEV1_PEROL</name>
<evidence type="ECO:0000259" key="9">
    <source>
        <dbReference type="PROSITE" id="PS51722"/>
    </source>
</evidence>
<dbReference type="Proteomes" id="UP000541610">
    <property type="component" value="Unassembled WGS sequence"/>
</dbReference>
<dbReference type="GO" id="GO:0003924">
    <property type="term" value="F:GTPase activity"/>
    <property type="evidence" value="ECO:0007669"/>
    <property type="project" value="InterPro"/>
</dbReference>
<dbReference type="InterPro" id="IPR053905">
    <property type="entry name" value="EF-G-like_DII"/>
</dbReference>
<dbReference type="InterPro" id="IPR023115">
    <property type="entry name" value="TIF_IF2_dom3"/>
</dbReference>
<dbReference type="InterPro" id="IPR033124">
    <property type="entry name" value="Ser_caboxypep_his_AS"/>
</dbReference>
<reference evidence="10 11" key="1">
    <citation type="submission" date="2020-04" db="EMBL/GenBank/DDBJ databases">
        <title>Perkinsus olseni comparative genomics.</title>
        <authorList>
            <person name="Bogema D.R."/>
        </authorList>
    </citation>
    <scope>NUCLEOTIDE SEQUENCE [LARGE SCALE GENOMIC DNA]</scope>
    <source>
        <strain evidence="10">00978-12</strain>
    </source>
</reference>
<dbReference type="GO" id="GO:0003743">
    <property type="term" value="F:translation initiation factor activity"/>
    <property type="evidence" value="ECO:0007669"/>
    <property type="project" value="UniProtKB-KW"/>
</dbReference>
<keyword evidence="6" id="KW-0315">Glutamine amidotransferase</keyword>
<keyword evidence="3" id="KW-0396">Initiation factor</keyword>
<dbReference type="Pfam" id="PF09825">
    <property type="entry name" value="BPL_N"/>
    <property type="match status" value="1"/>
</dbReference>
<dbReference type="GO" id="GO:0005525">
    <property type="term" value="F:GTP binding"/>
    <property type="evidence" value="ECO:0007669"/>
    <property type="project" value="UniProtKB-KW"/>
</dbReference>